<reference evidence="17 18" key="1">
    <citation type="submission" date="2023-03" db="EMBL/GenBank/DDBJ databases">
        <title>Genome insight into feeding habits of ladybird beetles.</title>
        <authorList>
            <person name="Li H.-S."/>
            <person name="Huang Y.-H."/>
            <person name="Pang H."/>
        </authorList>
    </citation>
    <scope>NUCLEOTIDE SEQUENCE [LARGE SCALE GENOMIC DNA]</scope>
    <source>
        <strain evidence="17">SYSU_2023b</strain>
        <tissue evidence="17">Whole body</tissue>
    </source>
</reference>
<dbReference type="GO" id="GO:0000166">
    <property type="term" value="F:nucleotide binding"/>
    <property type="evidence" value="ECO:0007669"/>
    <property type="project" value="InterPro"/>
</dbReference>
<evidence type="ECO:0000256" key="8">
    <source>
        <dbReference type="ARBA" id="ARBA00022833"/>
    </source>
</evidence>
<dbReference type="GO" id="GO:0008270">
    <property type="term" value="F:zinc ion binding"/>
    <property type="evidence" value="ECO:0007669"/>
    <property type="project" value="UniProtKB-KW"/>
</dbReference>
<dbReference type="Gene3D" id="3.30.420.10">
    <property type="entry name" value="Ribonuclease H-like superfamily/Ribonuclease H"/>
    <property type="match status" value="1"/>
</dbReference>
<keyword evidence="4 12" id="KW-0548">Nucleotidyltransferase</keyword>
<dbReference type="GO" id="GO:0003697">
    <property type="term" value="F:single-stranded DNA binding"/>
    <property type="evidence" value="ECO:0007669"/>
    <property type="project" value="TreeGrafter"/>
</dbReference>
<dbReference type="InterPro" id="IPR036397">
    <property type="entry name" value="RNaseH_sf"/>
</dbReference>
<dbReference type="EMBL" id="JARQZJ010000003">
    <property type="protein sequence ID" value="KAK9870453.1"/>
    <property type="molecule type" value="Genomic_DNA"/>
</dbReference>
<dbReference type="InterPro" id="IPR023211">
    <property type="entry name" value="DNA_pol_palm_dom_sf"/>
</dbReference>
<keyword evidence="9 12" id="KW-0239">DNA-directed DNA polymerase</keyword>
<dbReference type="InterPro" id="IPR043502">
    <property type="entry name" value="DNA/RNA_pol_sf"/>
</dbReference>
<dbReference type="GO" id="GO:0006272">
    <property type="term" value="P:leading strand elongation"/>
    <property type="evidence" value="ECO:0007669"/>
    <property type="project" value="TreeGrafter"/>
</dbReference>
<evidence type="ECO:0000256" key="10">
    <source>
        <dbReference type="ARBA" id="ARBA00023125"/>
    </source>
</evidence>
<dbReference type="Gene3D" id="6.10.10.100">
    <property type="match status" value="1"/>
</dbReference>
<dbReference type="InterPro" id="IPR012337">
    <property type="entry name" value="RNaseH-like_sf"/>
</dbReference>
<evidence type="ECO:0000313" key="17">
    <source>
        <dbReference type="EMBL" id="KAK9870453.1"/>
    </source>
</evidence>
<dbReference type="SUPFAM" id="SSF53098">
    <property type="entry name" value="Ribonuclease H-like"/>
    <property type="match status" value="1"/>
</dbReference>
<evidence type="ECO:0000259" key="15">
    <source>
        <dbReference type="Pfam" id="PF08996"/>
    </source>
</evidence>
<evidence type="ECO:0000256" key="12">
    <source>
        <dbReference type="RuleBase" id="RU000442"/>
    </source>
</evidence>
<dbReference type="InterPro" id="IPR042087">
    <property type="entry name" value="DNA_pol_B_thumb"/>
</dbReference>
<keyword evidence="10 12" id="KW-0238">DNA-binding</keyword>
<dbReference type="Proteomes" id="UP001431783">
    <property type="component" value="Unassembled WGS sequence"/>
</dbReference>
<organism evidence="17 18">
    <name type="scientific">Henosepilachna vigintioctopunctata</name>
    <dbReference type="NCBI Taxonomy" id="420089"/>
    <lineage>
        <taxon>Eukaryota</taxon>
        <taxon>Metazoa</taxon>
        <taxon>Ecdysozoa</taxon>
        <taxon>Arthropoda</taxon>
        <taxon>Hexapoda</taxon>
        <taxon>Insecta</taxon>
        <taxon>Pterygota</taxon>
        <taxon>Neoptera</taxon>
        <taxon>Endopterygota</taxon>
        <taxon>Coleoptera</taxon>
        <taxon>Polyphaga</taxon>
        <taxon>Cucujiformia</taxon>
        <taxon>Coccinelloidea</taxon>
        <taxon>Coccinellidae</taxon>
        <taxon>Epilachninae</taxon>
        <taxon>Epilachnini</taxon>
        <taxon>Henosepilachna</taxon>
    </lineage>
</organism>
<dbReference type="InterPro" id="IPR006134">
    <property type="entry name" value="DNA-dir_DNA_pol_B_multi_dom"/>
</dbReference>
<dbReference type="FunFam" id="1.10.287.690:FF:000003">
    <property type="entry name" value="DNA polymerase"/>
    <property type="match status" value="1"/>
</dbReference>
<dbReference type="InterPro" id="IPR024647">
    <property type="entry name" value="DNA_pol_a_cat_su_N"/>
</dbReference>
<proteinExistence type="inferred from homology"/>
<dbReference type="SUPFAM" id="SSF90234">
    <property type="entry name" value="Zinc finger domain of DNA polymerase-alpha"/>
    <property type="match status" value="1"/>
</dbReference>
<dbReference type="Gene3D" id="1.10.132.60">
    <property type="entry name" value="DNA polymerase family B, C-terminal domain"/>
    <property type="match status" value="1"/>
</dbReference>
<dbReference type="Pfam" id="PF00136">
    <property type="entry name" value="DNA_pol_B"/>
    <property type="match status" value="1"/>
</dbReference>
<dbReference type="PANTHER" id="PTHR45861">
    <property type="entry name" value="DNA POLYMERASE ALPHA CATALYTIC SUBUNIT"/>
    <property type="match status" value="1"/>
</dbReference>
<evidence type="ECO:0000313" key="18">
    <source>
        <dbReference type="Proteomes" id="UP001431783"/>
    </source>
</evidence>
<dbReference type="InterPro" id="IPR015088">
    <property type="entry name" value="Znf_DNA-dir_DNA_pol_B_alpha"/>
</dbReference>
<feature type="domain" description="Zinc finger DNA-directed DNA polymerase family B alpha" evidence="15">
    <location>
        <begin position="1243"/>
        <end position="1410"/>
    </location>
</feature>
<dbReference type="SMART" id="SM00486">
    <property type="entry name" value="POLBc"/>
    <property type="match status" value="1"/>
</dbReference>
<keyword evidence="8" id="KW-0862">Zinc</keyword>
<dbReference type="InterPro" id="IPR045846">
    <property type="entry name" value="POLBc_alpha"/>
</dbReference>
<comment type="subcellular location">
    <subcellularLocation>
        <location evidence="1">Nucleus</location>
    </subcellularLocation>
</comment>
<comment type="caution">
    <text evidence="17">The sequence shown here is derived from an EMBL/GenBank/DDBJ whole genome shotgun (WGS) entry which is preliminary data.</text>
</comment>
<feature type="domain" description="DNA polymerase alpha catalytic subunit N-terminal" evidence="16">
    <location>
        <begin position="24"/>
        <end position="83"/>
    </location>
</feature>
<dbReference type="InterPro" id="IPR006133">
    <property type="entry name" value="DNA-dir_DNA_pol_B_exonuc"/>
</dbReference>
<evidence type="ECO:0000256" key="5">
    <source>
        <dbReference type="ARBA" id="ARBA00022705"/>
    </source>
</evidence>
<dbReference type="InterPro" id="IPR038256">
    <property type="entry name" value="Pol_alpha_znc_sf"/>
</dbReference>
<dbReference type="InterPro" id="IPR006172">
    <property type="entry name" value="DNA-dir_DNA_pol_B"/>
</dbReference>
<evidence type="ECO:0000256" key="11">
    <source>
        <dbReference type="ARBA" id="ARBA00023242"/>
    </source>
</evidence>
<dbReference type="PANTHER" id="PTHR45861:SF1">
    <property type="entry name" value="DNA POLYMERASE ALPHA CATALYTIC SUBUNIT"/>
    <property type="match status" value="1"/>
</dbReference>
<comment type="catalytic activity">
    <reaction evidence="12">
        <text>DNA(n) + a 2'-deoxyribonucleoside 5'-triphosphate = DNA(n+1) + diphosphate</text>
        <dbReference type="Rhea" id="RHEA:22508"/>
        <dbReference type="Rhea" id="RHEA-COMP:17339"/>
        <dbReference type="Rhea" id="RHEA-COMP:17340"/>
        <dbReference type="ChEBI" id="CHEBI:33019"/>
        <dbReference type="ChEBI" id="CHEBI:61560"/>
        <dbReference type="ChEBI" id="CHEBI:173112"/>
        <dbReference type="EC" id="2.7.7.7"/>
    </reaction>
</comment>
<dbReference type="Pfam" id="PF03104">
    <property type="entry name" value="DNA_pol_B_exo1"/>
    <property type="match status" value="1"/>
</dbReference>
<keyword evidence="5 12" id="KW-0235">DNA replication</keyword>
<comment type="similarity">
    <text evidence="2 12">Belongs to the DNA polymerase type-B family.</text>
</comment>
<accession>A0AAW1TPY3</accession>
<dbReference type="PROSITE" id="PS00116">
    <property type="entry name" value="DNA_POLYMERASE_B"/>
    <property type="match status" value="1"/>
</dbReference>
<evidence type="ECO:0000259" key="16">
    <source>
        <dbReference type="Pfam" id="PF12254"/>
    </source>
</evidence>
<dbReference type="Gene3D" id="1.10.287.690">
    <property type="entry name" value="Helix hairpin bin"/>
    <property type="match status" value="1"/>
</dbReference>
<dbReference type="EC" id="2.7.7.7" evidence="12"/>
<dbReference type="Gene3D" id="3.90.1600.10">
    <property type="entry name" value="Palm domain of DNA polymerase"/>
    <property type="match status" value="1"/>
</dbReference>
<dbReference type="InterPro" id="IPR017964">
    <property type="entry name" value="DNA-dir_DNA_pol_B_CS"/>
</dbReference>
<evidence type="ECO:0000256" key="2">
    <source>
        <dbReference type="ARBA" id="ARBA00005755"/>
    </source>
</evidence>
<keyword evidence="3 12" id="KW-0808">Transferase</keyword>
<dbReference type="PRINTS" id="PR00106">
    <property type="entry name" value="DNAPOLB"/>
</dbReference>
<evidence type="ECO:0000259" key="13">
    <source>
        <dbReference type="Pfam" id="PF00136"/>
    </source>
</evidence>
<dbReference type="Pfam" id="PF08996">
    <property type="entry name" value="zf-DNA_Pol"/>
    <property type="match status" value="1"/>
</dbReference>
<dbReference type="GO" id="GO:0003887">
    <property type="term" value="F:DNA-directed DNA polymerase activity"/>
    <property type="evidence" value="ECO:0007669"/>
    <property type="project" value="UniProtKB-KW"/>
</dbReference>
<dbReference type="NCBIfam" id="TIGR00592">
    <property type="entry name" value="pol2"/>
    <property type="match status" value="1"/>
</dbReference>
<dbReference type="GO" id="GO:0005658">
    <property type="term" value="C:alpha DNA polymerase:primase complex"/>
    <property type="evidence" value="ECO:0007669"/>
    <property type="project" value="TreeGrafter"/>
</dbReference>
<dbReference type="GO" id="GO:0033554">
    <property type="term" value="P:cellular response to stress"/>
    <property type="evidence" value="ECO:0007669"/>
    <property type="project" value="UniProtKB-ARBA"/>
</dbReference>
<evidence type="ECO:0000256" key="3">
    <source>
        <dbReference type="ARBA" id="ARBA00022679"/>
    </source>
</evidence>
<dbReference type="Gene3D" id="3.30.70.2820">
    <property type="match status" value="1"/>
</dbReference>
<dbReference type="GO" id="GO:0006273">
    <property type="term" value="P:lagging strand elongation"/>
    <property type="evidence" value="ECO:0007669"/>
    <property type="project" value="TreeGrafter"/>
</dbReference>
<dbReference type="GO" id="GO:0003682">
    <property type="term" value="F:chromatin binding"/>
    <property type="evidence" value="ECO:0007669"/>
    <property type="project" value="TreeGrafter"/>
</dbReference>
<gene>
    <name evidence="17" type="ORF">WA026_008014</name>
</gene>
<dbReference type="Gene3D" id="2.40.50.730">
    <property type="match status" value="1"/>
</dbReference>
<protein>
    <recommendedName>
        <fullName evidence="12">DNA polymerase</fullName>
        <ecNumber evidence="12">2.7.7.7</ecNumber>
    </recommendedName>
</protein>
<name>A0AAW1TPY3_9CUCU</name>
<dbReference type="CDD" id="cd05532">
    <property type="entry name" value="POLBc_alpha"/>
    <property type="match status" value="1"/>
</dbReference>
<evidence type="ECO:0000259" key="14">
    <source>
        <dbReference type="Pfam" id="PF03104"/>
    </source>
</evidence>
<evidence type="ECO:0000256" key="6">
    <source>
        <dbReference type="ARBA" id="ARBA00022723"/>
    </source>
</evidence>
<keyword evidence="18" id="KW-1185">Reference proteome</keyword>
<evidence type="ECO:0000256" key="4">
    <source>
        <dbReference type="ARBA" id="ARBA00022695"/>
    </source>
</evidence>
<sequence>MDETDERRSKRQKRDSSYKSKAFEKFKQIKSGTRNKYEVEEVDNIYETVDEKEYLKKVLDRQDEWVVDDDGSGYYDDGREIFDDDLDYESITNASTSKVKGVKRKKKGLADNASKGDLKLLLSKMPSKKKEEAKVSDDAMLSEILEEIDESSDSQSKTIKSTSSVNSPLLHKKAEKDYLKTFIPITKNHPLRGKVLEKKFVPDSSKCKPKFIIEQEDKKTESQEDLRNLNDEVILDDQENEVKTIFKSKNNSSEVVEASEMSIHMGESEITKIEVDNTENFFDMDFSQIEEIETQLNGTNDTEVMEDDFLTKFLEQQESFQSERVVDTSANIDISILPLIEMDNKNVFRFFYWDAYENAFVQPGVIFLFGKTYCERTKVYASCSVVVKDVQRRIFILPRSHILDDSGIPTTQPVSHKDVYNEFNDQVMKPLNITCFKCRFVSKKNCFAPNVPIESDYMEVRYSAKDPQISIFEGKTFSHVFGVNSSFLEIFLLERKIKGPCWLDVINPNPVINPITWCKFEVDVMRTSDINFSNSEKIVPPPPLVILTVHMRFAPNPKNLTNEIVMISCLTQSSYSLDKIPPNPPFQSDFCVFTTPQHTIMPPDIYKTLNNFKRTKVQKMDSEKALLNFFINQYQNLDPDLIVGHDLQGYQFSVLSDRLYTHGIRNFSKLGRIKRNSLHQKLEKTLFTGRLVCDIKLSAKESIKSRAYDLGSLCQTVLNFKENQRLELEPEDVPKMFTNSENILRLIVLTMSDATYILRMMYNLNIIPLALQITNIAGNIMSRTLMGGRSERNEFLLLHAFSEKDYIVPEKILKKKDEKLISSKRKPAYAGGLVLEPKVGFYDKLILLMDFNSLYPSIIQEYNICYTTLPPDSSEDNLILPDKSLPVGILPTEIRKLVESRREVKKLMKNVDKKSEMYMQYNIRQMALKLTANSMYGCLGFSNSRFYAKSLAAMVTHKGREILTNTRDLVQKMCFEVVYGDTDSIMINTNIIDFDQVNKIGNKIKQEVNKLYQQVELDIDGVFKYLLLLKKKKYAAVTITKADDGKLRIEKEYKGLDIVRRDWSQIACETGKIILDQILSELSSDERIENIHNYLRKIKSDFEGSKIPLSLLIITKQLTKDPKSYNDKNSLPHVQVALRCNQKLNGHFRTGDTVPYVICDDGSSNSATQRAYHLDELKNSEKLKIDIKYYLAQQIHPVVSRICEPIDGTDAFQIAECLGLDTSSFKKPVAKKEITSDLINNPQIKFKNVDPFFFHCYDCKQKVCVDDPFKNGISVLEKCSHCDVRPVEYLPFIQNQLICSVKKYITKYYLNVMICEDPACDNETTRLPTRFAGKFPICTLCKSGIMYKKYTENDLYFQLSYFRCIFDPNKSTKKILISQQVENGYHALKETVDRYLNHSNYSVVNLTDLFSGFLIRDYQQSSSFTNGFPEIEEEEEEDDP</sequence>
<dbReference type="FunFam" id="1.10.132.60:FF:000004">
    <property type="entry name" value="DNA polymerase"/>
    <property type="match status" value="1"/>
</dbReference>
<keyword evidence="7" id="KW-0863">Zinc-finger</keyword>
<evidence type="ECO:0000256" key="9">
    <source>
        <dbReference type="ARBA" id="ARBA00022932"/>
    </source>
</evidence>
<keyword evidence="6" id="KW-0479">Metal-binding</keyword>
<keyword evidence="11" id="KW-0539">Nucleus</keyword>
<dbReference type="CDD" id="cd05776">
    <property type="entry name" value="DNA_polB_alpha_exo"/>
    <property type="match status" value="1"/>
</dbReference>
<dbReference type="Pfam" id="PF12254">
    <property type="entry name" value="DNA_pol_alpha_N"/>
    <property type="match status" value="1"/>
</dbReference>
<evidence type="ECO:0000256" key="1">
    <source>
        <dbReference type="ARBA" id="ARBA00004123"/>
    </source>
</evidence>
<dbReference type="GO" id="GO:0003688">
    <property type="term" value="F:DNA replication origin binding"/>
    <property type="evidence" value="ECO:0007669"/>
    <property type="project" value="TreeGrafter"/>
</dbReference>
<feature type="domain" description="DNA-directed DNA polymerase family B multifunctional" evidence="13">
    <location>
        <begin position="780"/>
        <end position="1206"/>
    </location>
</feature>
<dbReference type="GO" id="GO:1902975">
    <property type="term" value="P:mitotic DNA replication initiation"/>
    <property type="evidence" value="ECO:0007669"/>
    <property type="project" value="InterPro"/>
</dbReference>
<evidence type="ECO:0000256" key="7">
    <source>
        <dbReference type="ARBA" id="ARBA00022771"/>
    </source>
</evidence>
<dbReference type="Gene3D" id="1.10.3200.20">
    <property type="entry name" value="DNA Polymerase alpha, zinc finger"/>
    <property type="match status" value="1"/>
</dbReference>
<feature type="domain" description="DNA-directed DNA polymerase family B exonuclease" evidence="14">
    <location>
        <begin position="479"/>
        <end position="711"/>
    </location>
</feature>
<dbReference type="SUPFAM" id="SSF56672">
    <property type="entry name" value="DNA/RNA polymerases"/>
    <property type="match status" value="1"/>
</dbReference>